<comment type="subunit">
    <text evidence="3">Homodimer.</text>
</comment>
<evidence type="ECO:0000256" key="3">
    <source>
        <dbReference type="ARBA" id="ARBA00011738"/>
    </source>
</evidence>
<keyword evidence="4" id="KW-0032">Aminotransferase</keyword>
<dbReference type="InterPro" id="IPR004839">
    <property type="entry name" value="Aminotransferase_I/II_large"/>
</dbReference>
<comment type="similarity">
    <text evidence="2">Belongs to the class-I pyridoxal-phosphate-dependent aminotransferase family.</text>
</comment>
<dbReference type="GO" id="GO:0006532">
    <property type="term" value="P:aspartate biosynthetic process"/>
    <property type="evidence" value="ECO:0007669"/>
    <property type="project" value="TreeGrafter"/>
</dbReference>
<evidence type="ECO:0000256" key="5">
    <source>
        <dbReference type="ARBA" id="ARBA00022679"/>
    </source>
</evidence>
<proteinExistence type="inferred from homology"/>
<organism evidence="8 9">
    <name type="scientific">Sugiyamaella lignohabitans</name>
    <dbReference type="NCBI Taxonomy" id="796027"/>
    <lineage>
        <taxon>Eukaryota</taxon>
        <taxon>Fungi</taxon>
        <taxon>Dikarya</taxon>
        <taxon>Ascomycota</taxon>
        <taxon>Saccharomycotina</taxon>
        <taxon>Dipodascomycetes</taxon>
        <taxon>Dipodascales</taxon>
        <taxon>Trichomonascaceae</taxon>
        <taxon>Sugiyamaella</taxon>
    </lineage>
</organism>
<gene>
    <name evidence="8" type="primary">AAT2</name>
    <name evidence="8" type="ORF">AWJ20_4510</name>
</gene>
<dbReference type="InterPro" id="IPR015422">
    <property type="entry name" value="PyrdxlP-dep_Trfase_small"/>
</dbReference>
<dbReference type="Gene3D" id="3.90.1150.10">
    <property type="entry name" value="Aspartate Aminotransferase, domain 1"/>
    <property type="match status" value="1"/>
</dbReference>
<dbReference type="GO" id="GO:0030170">
    <property type="term" value="F:pyridoxal phosphate binding"/>
    <property type="evidence" value="ECO:0007669"/>
    <property type="project" value="InterPro"/>
</dbReference>
<dbReference type="PRINTS" id="PR00799">
    <property type="entry name" value="TRANSAMINASE"/>
</dbReference>
<accession>A0A167CH57</accession>
<dbReference type="InterPro" id="IPR015424">
    <property type="entry name" value="PyrdxlP-dep_Trfase"/>
</dbReference>
<protein>
    <submittedName>
        <fullName evidence="8">Aspartate transaminase AAT2</fullName>
    </submittedName>
</protein>
<dbReference type="RefSeq" id="XP_018734166.1">
    <property type="nucleotide sequence ID" value="XM_018881588.1"/>
</dbReference>
<sequence>MGLYGERSGALHVVVNDETSRKAIVSQLELVERSEISNPPAYGSRIVARILNDPVLYQEWVKDLKAMSYRIIDMRKELKDRLVAAGTPGNWDHIVNQIGMFSYTGLSPAHVQRLVNEFHIYLVANGRISMAGLNTNNIDYVAQSIDRVVKDSLKASNL</sequence>
<dbReference type="AlphaFoldDB" id="A0A167CH57"/>
<keyword evidence="6" id="KW-0663">Pyridoxal phosphate</keyword>
<keyword evidence="5" id="KW-0808">Transferase</keyword>
<name>A0A167CH57_9ASCO</name>
<feature type="domain" description="Aminotransferase class I/classII large" evidence="7">
    <location>
        <begin position="1"/>
        <end position="145"/>
    </location>
</feature>
<dbReference type="Gene3D" id="3.40.640.10">
    <property type="entry name" value="Type I PLP-dependent aspartate aminotransferase-like (Major domain)"/>
    <property type="match status" value="1"/>
</dbReference>
<dbReference type="InterPro" id="IPR000796">
    <property type="entry name" value="Asp_trans"/>
</dbReference>
<dbReference type="PANTHER" id="PTHR11879:SF55">
    <property type="entry name" value="GLUTAMATE OXALOACETATE TRANSAMINASE 1, ISOFORM B"/>
    <property type="match status" value="1"/>
</dbReference>
<dbReference type="EMBL" id="CP014500">
    <property type="protein sequence ID" value="ANB11689.1"/>
    <property type="molecule type" value="Genomic_DNA"/>
</dbReference>
<evidence type="ECO:0000256" key="1">
    <source>
        <dbReference type="ARBA" id="ARBA00001933"/>
    </source>
</evidence>
<dbReference type="GeneID" id="30036651"/>
<evidence type="ECO:0000259" key="7">
    <source>
        <dbReference type="Pfam" id="PF00155"/>
    </source>
</evidence>
<keyword evidence="9" id="KW-1185">Reference proteome</keyword>
<evidence type="ECO:0000313" key="8">
    <source>
        <dbReference type="EMBL" id="ANB11689.1"/>
    </source>
</evidence>
<dbReference type="GO" id="GO:0004069">
    <property type="term" value="F:L-aspartate:2-oxoglutarate aminotransferase activity"/>
    <property type="evidence" value="ECO:0007669"/>
    <property type="project" value="TreeGrafter"/>
</dbReference>
<dbReference type="Proteomes" id="UP000189580">
    <property type="component" value="Chromosome c"/>
</dbReference>
<dbReference type="PANTHER" id="PTHR11879">
    <property type="entry name" value="ASPARTATE AMINOTRANSFERASE"/>
    <property type="match status" value="1"/>
</dbReference>
<evidence type="ECO:0000256" key="6">
    <source>
        <dbReference type="ARBA" id="ARBA00022898"/>
    </source>
</evidence>
<dbReference type="GO" id="GO:0005829">
    <property type="term" value="C:cytosol"/>
    <property type="evidence" value="ECO:0007669"/>
    <property type="project" value="TreeGrafter"/>
</dbReference>
<comment type="cofactor">
    <cofactor evidence="1">
        <name>pyridoxal 5'-phosphate</name>
        <dbReference type="ChEBI" id="CHEBI:597326"/>
    </cofactor>
</comment>
<reference evidence="8 9" key="1">
    <citation type="submission" date="2016-02" db="EMBL/GenBank/DDBJ databases">
        <title>Complete genome sequence and transcriptome regulation of the pentose utilising yeast Sugiyamaella lignohabitans.</title>
        <authorList>
            <person name="Bellasio M."/>
            <person name="Peymann A."/>
            <person name="Valli M."/>
            <person name="Sipitzky M."/>
            <person name="Graf A."/>
            <person name="Sauer M."/>
            <person name="Marx H."/>
            <person name="Mattanovich D."/>
        </authorList>
    </citation>
    <scope>NUCLEOTIDE SEQUENCE [LARGE SCALE GENOMIC DNA]</scope>
    <source>
        <strain evidence="8 9">CBS 10342</strain>
    </source>
</reference>
<evidence type="ECO:0000256" key="4">
    <source>
        <dbReference type="ARBA" id="ARBA00022576"/>
    </source>
</evidence>
<evidence type="ECO:0000256" key="2">
    <source>
        <dbReference type="ARBA" id="ARBA00007441"/>
    </source>
</evidence>
<evidence type="ECO:0000313" key="9">
    <source>
        <dbReference type="Proteomes" id="UP000189580"/>
    </source>
</evidence>
<dbReference type="Pfam" id="PF00155">
    <property type="entry name" value="Aminotran_1_2"/>
    <property type="match status" value="1"/>
</dbReference>
<dbReference type="SUPFAM" id="SSF53383">
    <property type="entry name" value="PLP-dependent transferases"/>
    <property type="match status" value="1"/>
</dbReference>
<dbReference type="OrthoDB" id="6752799at2759"/>
<dbReference type="KEGG" id="slb:AWJ20_4510"/>
<dbReference type="InterPro" id="IPR015421">
    <property type="entry name" value="PyrdxlP-dep_Trfase_major"/>
</dbReference>